<feature type="compositionally biased region" description="Polar residues" evidence="2">
    <location>
        <begin position="310"/>
        <end position="320"/>
    </location>
</feature>
<geneLocation type="plasmid" evidence="4">
    <name>pD72-2</name>
</geneLocation>
<evidence type="ECO:0000256" key="1">
    <source>
        <dbReference type="SAM" id="Coils"/>
    </source>
</evidence>
<dbReference type="RefSeq" id="WP_031943508.1">
    <property type="nucleotide sequence ID" value="NC_025111.1"/>
</dbReference>
<name>A0A075X3G4_ACIBA</name>
<dbReference type="Pfam" id="PF08751">
    <property type="entry name" value="TrwC"/>
    <property type="match status" value="1"/>
</dbReference>
<feature type="compositionally biased region" description="Basic and acidic residues" evidence="2">
    <location>
        <begin position="402"/>
        <end position="415"/>
    </location>
</feature>
<keyword evidence="1" id="KW-0175">Coiled coil</keyword>
<feature type="region of interest" description="Disordered" evidence="2">
    <location>
        <begin position="310"/>
        <end position="445"/>
    </location>
</feature>
<feature type="compositionally biased region" description="Basic and acidic residues" evidence="2">
    <location>
        <begin position="426"/>
        <end position="439"/>
    </location>
</feature>
<dbReference type="NCBIfam" id="TIGR02686">
    <property type="entry name" value="relax_trwC"/>
    <property type="match status" value="1"/>
</dbReference>
<protein>
    <submittedName>
        <fullName evidence="4">TrwC</fullName>
    </submittedName>
</protein>
<proteinExistence type="predicted"/>
<feature type="compositionally biased region" description="Polar residues" evidence="2">
    <location>
        <begin position="416"/>
        <end position="425"/>
    </location>
</feature>
<feature type="domain" description="TrwC relaxase" evidence="3">
    <location>
        <begin position="12"/>
        <end position="292"/>
    </location>
</feature>
<evidence type="ECO:0000313" key="5">
    <source>
        <dbReference type="EMBL" id="AIZ49297.1"/>
    </source>
</evidence>
<sequence length="1091" mass="123946">MLSVNNVVESGKALSYYQLDNYYTNEQQSLDQTEWYGRGAQVLGINGEQIEANIFKDLLEGRVEDQQLGRVRKDENGQSYIDHRAGIDLTFSAPKSVSIMAEVFENQDVLQAHLDAVKDTISAIEDHYTQTRISVDGTIQKSESDNLVVALFNHNTSRALDPQTHTHAVVMNMTLNDKDSWTALSNEVIYDNQATIGSIYNSNLAQNLRAIGLDVEVKDNQGNFEIAGFTPEMIQEFSQRRTQIIESLKSRGIDIEDAPASLREQAALKTRERKQAFNEAELRQVWKERASELGITQSFVDKLEDKIKTNQMNADPQPSEKNQKDIWKTGSSKNDPNISFEGKTEVSSDKSNNADKEAPDKRIDNSETQNPSDSAISNEKASQVSGKFQKEPETQNMGQEAHIQDEGRLGKKQTEPKASNNSKDQTVPRERPYQRKNRESQQVLISQKTKEAVYYAIGHHTEREMMIPETKILNTAMKFDIQEVTHEQVRAELNRLEKEKIIVRVDGKLTTQRLAHSEVWSLQHIQNEQKSVSPIVDESQVKTRLDQEEQLRGRKFTPGQRASLETIFSSESRYIGVDGLAGTGKTTMLHTLNKVASENGFIVKGMAATGVAAKNLELETGIPSKTMAMFQIKENELQKEIEKNGGVNRKNEIWIVDESSFVSQTNFKDILTLAKQANSRVVFLGDKLQLQSISAGKPFELVQNRGVLKTSQMHDIIRQKNQELKDVVSVVVAKNKEGKIDLSNNDKAFDLLDKQQRIHEVVVAAKGTQPALHEQHDLFQEIHEVHQKLVGDYMRLNKESRDNSLIITPFNSDRVMLNSLVRSEMKKLNELDHNDHNFEILVNTNFTEAERKHINNYEPNMTIRFGKSFTDKDTGIKIEKGDYLKVMMKDKEGKLVLIDKDKNKIKWNPKKGSVEVYKSEQRKIAKGDVIRITRTKDDEQIKNGERYKIKDIHEDKVIVEGQDGKEKSLSRSGFKHFDYGYSSTVYSSQGLTQGNVFLLLNSQKLANDLKSDKAATKVLGNTFGTRSFYVAVTREEHNLQIYTDNKQMTREAITFKQDKTSYLDTVKEVGQKVPEHIIENEKIGVTNELER</sequence>
<dbReference type="EMBL" id="KM051846">
    <property type="protein sequence ID" value="AIH08000.1"/>
    <property type="molecule type" value="Genomic_DNA"/>
</dbReference>
<dbReference type="EMBL" id="KM977710">
    <property type="protein sequence ID" value="AIZ49297.1"/>
    <property type="molecule type" value="Genomic_DNA"/>
</dbReference>
<keyword evidence="4" id="KW-0614">Plasmid</keyword>
<dbReference type="InterPro" id="IPR014862">
    <property type="entry name" value="TrwC"/>
</dbReference>
<feature type="coiled-coil region" evidence="1">
    <location>
        <begin position="479"/>
        <end position="506"/>
    </location>
</feature>
<dbReference type="InterPro" id="IPR027417">
    <property type="entry name" value="P-loop_NTPase"/>
</dbReference>
<dbReference type="Gene3D" id="3.40.50.300">
    <property type="entry name" value="P-loop containing nucleotide triphosphate hydrolases"/>
    <property type="match status" value="2"/>
</dbReference>
<feature type="compositionally biased region" description="Basic and acidic residues" evidence="2">
    <location>
        <begin position="342"/>
        <end position="365"/>
    </location>
</feature>
<feature type="compositionally biased region" description="Polar residues" evidence="2">
    <location>
        <begin position="366"/>
        <end position="386"/>
    </location>
</feature>
<reference evidence="5" key="2">
    <citation type="journal article" date="2014" name="J. Antimicrob. Chemother.">
        <title>Carbapenem and amikacin resistance on a large conjugative Acinetobacter baumannii plasmid.</title>
        <authorList>
            <person name="Nigro S.J."/>
            <person name="Holt K.E."/>
            <person name="Pickard D."/>
            <person name="Hall R.M."/>
        </authorList>
    </citation>
    <scope>NUCLEOTIDE SEQUENCE</scope>
    <source>
        <strain evidence="5">D46</strain>
        <plasmid evidence="5">pD46-3</plasmid>
    </source>
</reference>
<organism evidence="4">
    <name type="scientific">Acinetobacter baumannii</name>
    <dbReference type="NCBI Taxonomy" id="470"/>
    <lineage>
        <taxon>Bacteria</taxon>
        <taxon>Pseudomonadati</taxon>
        <taxon>Pseudomonadota</taxon>
        <taxon>Gammaproteobacteria</taxon>
        <taxon>Moraxellales</taxon>
        <taxon>Moraxellaceae</taxon>
        <taxon>Acinetobacter</taxon>
        <taxon>Acinetobacter calcoaceticus/baumannii complex</taxon>
    </lineage>
</organism>
<dbReference type="SUPFAM" id="SSF52540">
    <property type="entry name" value="P-loop containing nucleoside triphosphate hydrolases"/>
    <property type="match status" value="2"/>
</dbReference>
<evidence type="ECO:0000259" key="3">
    <source>
        <dbReference type="Pfam" id="PF08751"/>
    </source>
</evidence>
<dbReference type="AlphaFoldDB" id="A0A075X3G4"/>
<reference evidence="4" key="1">
    <citation type="journal article" date="2014" name="J. Antimicrob. Chemother.">
        <title>Amikacin resistance plasmids in extensively antibiotic-resistant GC2 Acinetobacter baumannii from two Australian hospitals.</title>
        <authorList>
            <person name="Nigro S.J."/>
            <person name="Hall R.M."/>
        </authorList>
    </citation>
    <scope>NUCLEOTIDE SEQUENCE</scope>
    <source>
        <strain evidence="4">D72</strain>
        <plasmid evidence="4">pD72-2</plasmid>
    </source>
</reference>
<gene>
    <name evidence="4" type="primary">trwC</name>
</gene>
<dbReference type="Pfam" id="PF13604">
    <property type="entry name" value="AAA_30"/>
    <property type="match status" value="1"/>
</dbReference>
<dbReference type="PATRIC" id="fig|470.1576.peg.4038"/>
<evidence type="ECO:0000313" key="4">
    <source>
        <dbReference type="EMBL" id="AIH08000.1"/>
    </source>
</evidence>
<dbReference type="NCBIfam" id="NF041492">
    <property type="entry name" value="MobF"/>
    <property type="match status" value="1"/>
</dbReference>
<dbReference type="SUPFAM" id="SSF55464">
    <property type="entry name" value="Origin of replication-binding domain, RBD-like"/>
    <property type="match status" value="1"/>
</dbReference>
<geneLocation type="plasmid" evidence="5">
    <name>pD46-3</name>
</geneLocation>
<dbReference type="InterPro" id="IPR014059">
    <property type="entry name" value="TraI/TrwC_relax"/>
</dbReference>
<dbReference type="Gene3D" id="2.30.30.940">
    <property type="match status" value="1"/>
</dbReference>
<accession>A0A075X3G4</accession>
<evidence type="ECO:0000256" key="2">
    <source>
        <dbReference type="SAM" id="MobiDB-lite"/>
    </source>
</evidence>